<sequence>MDNFSVLPEGCISQILSMASPRDACRSSAISPLFKAAADSDGVWEKFLPSDYRQIISRSVSPVVFPTKKHLYLSLCDSPLLLDGGKLKLFWNRVGCFCLPISWRVQRFSEVARCLLVSWLDIWGRIDTAMLSANTTYAAYLIFKIVDHNGSRWLRVKSSVRFVKELEDGYPDDLSCTVYLTLGTVRSLPREQNGRLPQMRRDGWMEIELGEFYNDEGNEGEVEMRLREVRGSDKIGDIWKGKLIVEGIEVRPKDICL</sequence>
<proteinExistence type="predicted"/>
<accession>A0ACC0MB56</accession>
<comment type="caution">
    <text evidence="1">The sequence shown here is derived from an EMBL/GenBank/DDBJ whole genome shotgun (WGS) entry which is preliminary data.</text>
</comment>
<keyword evidence="2" id="KW-1185">Reference proteome</keyword>
<dbReference type="Proteomes" id="UP001062846">
    <property type="component" value="Chromosome 9"/>
</dbReference>
<dbReference type="EMBL" id="CM046396">
    <property type="protein sequence ID" value="KAI8537976.1"/>
    <property type="molecule type" value="Genomic_DNA"/>
</dbReference>
<protein>
    <submittedName>
        <fullName evidence="1">Uncharacterized protein</fullName>
    </submittedName>
</protein>
<name>A0ACC0MB56_RHOML</name>
<evidence type="ECO:0000313" key="2">
    <source>
        <dbReference type="Proteomes" id="UP001062846"/>
    </source>
</evidence>
<reference evidence="1" key="1">
    <citation type="submission" date="2022-02" db="EMBL/GenBank/DDBJ databases">
        <title>Plant Genome Project.</title>
        <authorList>
            <person name="Zhang R.-G."/>
        </authorList>
    </citation>
    <scope>NUCLEOTIDE SEQUENCE</scope>
    <source>
        <strain evidence="1">AT1</strain>
    </source>
</reference>
<evidence type="ECO:0000313" key="1">
    <source>
        <dbReference type="EMBL" id="KAI8537976.1"/>
    </source>
</evidence>
<gene>
    <name evidence="1" type="ORF">RHMOL_Rhmol09G0065000</name>
</gene>
<organism evidence="1 2">
    <name type="scientific">Rhododendron molle</name>
    <name type="common">Chinese azalea</name>
    <name type="synonym">Azalea mollis</name>
    <dbReference type="NCBI Taxonomy" id="49168"/>
    <lineage>
        <taxon>Eukaryota</taxon>
        <taxon>Viridiplantae</taxon>
        <taxon>Streptophyta</taxon>
        <taxon>Embryophyta</taxon>
        <taxon>Tracheophyta</taxon>
        <taxon>Spermatophyta</taxon>
        <taxon>Magnoliopsida</taxon>
        <taxon>eudicotyledons</taxon>
        <taxon>Gunneridae</taxon>
        <taxon>Pentapetalae</taxon>
        <taxon>asterids</taxon>
        <taxon>Ericales</taxon>
        <taxon>Ericaceae</taxon>
        <taxon>Ericoideae</taxon>
        <taxon>Rhodoreae</taxon>
        <taxon>Rhododendron</taxon>
    </lineage>
</organism>